<accession>A0A2M7Z2T4</accession>
<evidence type="ECO:0000313" key="1">
    <source>
        <dbReference type="EMBL" id="PJA82670.1"/>
    </source>
</evidence>
<comment type="caution">
    <text evidence="1">The sequence shown here is derived from an EMBL/GenBank/DDBJ whole genome shotgun (WGS) entry which is preliminary data.</text>
</comment>
<gene>
    <name evidence="1" type="ORF">CO146_02685</name>
</gene>
<organism evidence="1 2">
    <name type="scientific">Candidatus Nealsonbacteria bacterium CG_4_9_14_3_um_filter_37_29</name>
    <dbReference type="NCBI Taxonomy" id="1974696"/>
    <lineage>
        <taxon>Bacteria</taxon>
        <taxon>Candidatus Nealsoniibacteriota</taxon>
    </lineage>
</organism>
<dbReference type="Proteomes" id="UP000230178">
    <property type="component" value="Unassembled WGS sequence"/>
</dbReference>
<protein>
    <submittedName>
        <fullName evidence="1">Uncharacterized protein</fullName>
    </submittedName>
</protein>
<sequence>MELRERLLKEGTDKDYVAQGLAGVNTEEAEKFRRKHFGDDPDLFAQSYSTGWSEYNGVICRYGYEK</sequence>
<proteinExistence type="predicted"/>
<dbReference type="EMBL" id="PFVS01000107">
    <property type="protein sequence ID" value="PJA82670.1"/>
    <property type="molecule type" value="Genomic_DNA"/>
</dbReference>
<evidence type="ECO:0000313" key="2">
    <source>
        <dbReference type="Proteomes" id="UP000230178"/>
    </source>
</evidence>
<name>A0A2M7Z2T4_9BACT</name>
<dbReference type="AlphaFoldDB" id="A0A2M7Z2T4"/>
<reference evidence="2" key="1">
    <citation type="submission" date="2017-09" db="EMBL/GenBank/DDBJ databases">
        <title>Depth-based differentiation of microbial function through sediment-hosted aquifers and enrichment of novel symbionts in the deep terrestrial subsurface.</title>
        <authorList>
            <person name="Probst A.J."/>
            <person name="Ladd B."/>
            <person name="Jarett J.K."/>
            <person name="Geller-Mcgrath D.E."/>
            <person name="Sieber C.M.K."/>
            <person name="Emerson J.B."/>
            <person name="Anantharaman K."/>
            <person name="Thomas B.C."/>
            <person name="Malmstrom R."/>
            <person name="Stieglmeier M."/>
            <person name="Klingl A."/>
            <person name="Woyke T."/>
            <person name="Ryan C.M."/>
            <person name="Banfield J.F."/>
        </authorList>
    </citation>
    <scope>NUCLEOTIDE SEQUENCE [LARGE SCALE GENOMIC DNA]</scope>
</reference>